<keyword evidence="1" id="KW-0805">Transcription regulation</keyword>
<keyword evidence="2" id="KW-0238">DNA-binding</keyword>
<feature type="domain" description="HTH hxlR-type" evidence="4">
    <location>
        <begin position="10"/>
        <end position="108"/>
    </location>
</feature>
<evidence type="ECO:0000313" key="5">
    <source>
        <dbReference type="EMBL" id="MCT7375699.1"/>
    </source>
</evidence>
<keyword evidence="3" id="KW-0804">Transcription</keyword>
<protein>
    <submittedName>
        <fullName evidence="5">Helix-turn-helix transcriptional regulator</fullName>
    </submittedName>
</protein>
<dbReference type="InterPro" id="IPR036390">
    <property type="entry name" value="WH_DNA-bd_sf"/>
</dbReference>
<dbReference type="Proteomes" id="UP001320831">
    <property type="component" value="Unassembled WGS sequence"/>
</dbReference>
<evidence type="ECO:0000313" key="6">
    <source>
        <dbReference type="Proteomes" id="UP001320831"/>
    </source>
</evidence>
<proteinExistence type="predicted"/>
<dbReference type="Pfam" id="PF01638">
    <property type="entry name" value="HxlR"/>
    <property type="match status" value="1"/>
</dbReference>
<sequence>MTRREPRSACPIATTLDMVGDRWTMVIMRDLICGKKRFSQFLASPERITTNVLTDRLAAMEEDGLVIRRSYQERPKRYEYVLTEKGEALLPVLQDICRWANRYMPDTWTPPDHFMRKRTGGGDASS</sequence>
<dbReference type="RefSeq" id="WP_260902809.1">
    <property type="nucleotide sequence ID" value="NZ_JAOCZP010000003.1"/>
</dbReference>
<dbReference type="PROSITE" id="PS51118">
    <property type="entry name" value="HTH_HXLR"/>
    <property type="match status" value="1"/>
</dbReference>
<dbReference type="EMBL" id="JAOCZP010000003">
    <property type="protein sequence ID" value="MCT7375699.1"/>
    <property type="molecule type" value="Genomic_DNA"/>
</dbReference>
<name>A0ABT2LMS2_9HYPH</name>
<dbReference type="SUPFAM" id="SSF46785">
    <property type="entry name" value="Winged helix' DNA-binding domain"/>
    <property type="match status" value="1"/>
</dbReference>
<dbReference type="PANTHER" id="PTHR33204:SF18">
    <property type="entry name" value="TRANSCRIPTIONAL REGULATORY PROTEIN"/>
    <property type="match status" value="1"/>
</dbReference>
<reference evidence="5 6" key="1">
    <citation type="submission" date="2022-09" db="EMBL/GenBank/DDBJ databases">
        <title>Chelativorans salina sp. nov., a novel slightly halophilic bacterium isolated from a saline lake sediment enrichment.</title>
        <authorList>
            <person name="Gao L."/>
            <person name="Fang B.-Z."/>
            <person name="Li W.-J."/>
        </authorList>
    </citation>
    <scope>NUCLEOTIDE SEQUENCE [LARGE SCALE GENOMIC DNA]</scope>
    <source>
        <strain evidence="5 6">EGI FJ00035</strain>
    </source>
</reference>
<dbReference type="InterPro" id="IPR002577">
    <property type="entry name" value="HTH_HxlR"/>
</dbReference>
<evidence type="ECO:0000259" key="4">
    <source>
        <dbReference type="PROSITE" id="PS51118"/>
    </source>
</evidence>
<accession>A0ABT2LMS2</accession>
<dbReference type="PANTHER" id="PTHR33204">
    <property type="entry name" value="TRANSCRIPTIONAL REGULATOR, MARR FAMILY"/>
    <property type="match status" value="1"/>
</dbReference>
<evidence type="ECO:0000256" key="2">
    <source>
        <dbReference type="ARBA" id="ARBA00023125"/>
    </source>
</evidence>
<keyword evidence="6" id="KW-1185">Reference proteome</keyword>
<comment type="caution">
    <text evidence="5">The sequence shown here is derived from an EMBL/GenBank/DDBJ whole genome shotgun (WGS) entry which is preliminary data.</text>
</comment>
<gene>
    <name evidence="5" type="ORF">N5A92_11710</name>
</gene>
<evidence type="ECO:0000256" key="3">
    <source>
        <dbReference type="ARBA" id="ARBA00023163"/>
    </source>
</evidence>
<dbReference type="InterPro" id="IPR036388">
    <property type="entry name" value="WH-like_DNA-bd_sf"/>
</dbReference>
<organism evidence="5 6">
    <name type="scientific">Chelativorans salis</name>
    <dbReference type="NCBI Taxonomy" id="2978478"/>
    <lineage>
        <taxon>Bacteria</taxon>
        <taxon>Pseudomonadati</taxon>
        <taxon>Pseudomonadota</taxon>
        <taxon>Alphaproteobacteria</taxon>
        <taxon>Hyphomicrobiales</taxon>
        <taxon>Phyllobacteriaceae</taxon>
        <taxon>Chelativorans</taxon>
    </lineage>
</organism>
<dbReference type="Gene3D" id="1.10.10.10">
    <property type="entry name" value="Winged helix-like DNA-binding domain superfamily/Winged helix DNA-binding domain"/>
    <property type="match status" value="1"/>
</dbReference>
<evidence type="ECO:0000256" key="1">
    <source>
        <dbReference type="ARBA" id="ARBA00023015"/>
    </source>
</evidence>